<evidence type="ECO:0000313" key="1">
    <source>
        <dbReference type="EMBL" id="MBP2368350.1"/>
    </source>
</evidence>
<organism evidence="1 2">
    <name type="scientific">Pseudonocardia parietis</name>
    <dbReference type="NCBI Taxonomy" id="570936"/>
    <lineage>
        <taxon>Bacteria</taxon>
        <taxon>Bacillati</taxon>
        <taxon>Actinomycetota</taxon>
        <taxon>Actinomycetes</taxon>
        <taxon>Pseudonocardiales</taxon>
        <taxon>Pseudonocardiaceae</taxon>
        <taxon>Pseudonocardia</taxon>
    </lineage>
</organism>
<gene>
    <name evidence="1" type="ORF">JOF36_004046</name>
</gene>
<evidence type="ECO:0000313" key="2">
    <source>
        <dbReference type="Proteomes" id="UP001519295"/>
    </source>
</evidence>
<sequence>MSRKIVDCRDVPSEVGCTLTLTGDEAEVVTAACMHAVATHGHTDGPELRDAVRASLRDAPLEAGEGSFLQLIEFGTDRIEEFDDVVGTWMREIGTDRTAQWYVLAADRERPGVYVEVVGFPSHEEAMRNSEHPATARIAKRMREMATGEPAFRNLDVVSSRTP</sequence>
<name>A0ABS4VWP8_9PSEU</name>
<dbReference type="InterPro" id="IPR009409">
    <property type="entry name" value="DUF1059"/>
</dbReference>
<comment type="caution">
    <text evidence="1">The sequence shown here is derived from an EMBL/GenBank/DDBJ whole genome shotgun (WGS) entry which is preliminary data.</text>
</comment>
<dbReference type="Pfam" id="PF06348">
    <property type="entry name" value="DUF1059"/>
    <property type="match status" value="1"/>
</dbReference>
<dbReference type="RefSeq" id="WP_210029286.1">
    <property type="nucleotide sequence ID" value="NZ_JAGINU010000001.1"/>
</dbReference>
<dbReference type="Proteomes" id="UP001519295">
    <property type="component" value="Unassembled WGS sequence"/>
</dbReference>
<dbReference type="EMBL" id="JAGINU010000001">
    <property type="protein sequence ID" value="MBP2368350.1"/>
    <property type="molecule type" value="Genomic_DNA"/>
</dbReference>
<accession>A0ABS4VWP8</accession>
<keyword evidence="2" id="KW-1185">Reference proteome</keyword>
<protein>
    <submittedName>
        <fullName evidence="1">Small metal-binding protein</fullName>
    </submittedName>
</protein>
<proteinExistence type="predicted"/>
<reference evidence="1 2" key="1">
    <citation type="submission" date="2021-03" db="EMBL/GenBank/DDBJ databases">
        <title>Sequencing the genomes of 1000 actinobacteria strains.</title>
        <authorList>
            <person name="Klenk H.-P."/>
        </authorList>
    </citation>
    <scope>NUCLEOTIDE SEQUENCE [LARGE SCALE GENOMIC DNA]</scope>
    <source>
        <strain evidence="1 2">DSM 45256</strain>
    </source>
</reference>